<dbReference type="PANTHER" id="PTHR18901">
    <property type="entry name" value="2-DEOXYGLUCOSE-6-PHOSPHATE PHOSPHATASE 2"/>
    <property type="match status" value="1"/>
</dbReference>
<dbReference type="SUPFAM" id="SSF56784">
    <property type="entry name" value="HAD-like"/>
    <property type="match status" value="1"/>
</dbReference>
<dbReference type="CDD" id="cd07505">
    <property type="entry name" value="HAD_BPGM-like"/>
    <property type="match status" value="1"/>
</dbReference>
<dbReference type="EMBL" id="JBBMFD010000024">
    <property type="protein sequence ID" value="MEQ2441416.1"/>
    <property type="molecule type" value="Genomic_DNA"/>
</dbReference>
<dbReference type="InterPro" id="IPR006439">
    <property type="entry name" value="HAD-SF_hydro_IA"/>
</dbReference>
<keyword evidence="2" id="KW-1185">Reference proteome</keyword>
<dbReference type="InterPro" id="IPR023198">
    <property type="entry name" value="PGP-like_dom2"/>
</dbReference>
<dbReference type="InterPro" id="IPR036412">
    <property type="entry name" value="HAD-like_sf"/>
</dbReference>
<sequence length="223" mass="24134">MNRALKGAIFDMDGTLLDSMTAWDGVGEAFLQSQGVAVSDGLMGILAPLSFSQTARYFQSLGVSLDEKTILARLNGCVERKYRESLPLKPGAKALVEWLSGKGVRLCVATATHPSLAKAALARTGLLPFLSFVLSCQEAGCPKDQPVFYERAAAMLGTKKEETVVFEDALYCVKSAKAAGFRVVGVFDPSEPQADEVKNQADGYLSSLEQAPQAMKAWWEEWT</sequence>
<dbReference type="Pfam" id="PF00702">
    <property type="entry name" value="Hydrolase"/>
    <property type="match status" value="1"/>
</dbReference>
<dbReference type="NCBIfam" id="TIGR01509">
    <property type="entry name" value="HAD-SF-IA-v3"/>
    <property type="match status" value="1"/>
</dbReference>
<dbReference type="Gene3D" id="3.40.50.1000">
    <property type="entry name" value="HAD superfamily/HAD-like"/>
    <property type="match status" value="1"/>
</dbReference>
<evidence type="ECO:0000313" key="1">
    <source>
        <dbReference type="EMBL" id="MEQ2441416.1"/>
    </source>
</evidence>
<protein>
    <submittedName>
        <fullName evidence="1">HAD family phosphatase</fullName>
    </submittedName>
</protein>
<dbReference type="InterPro" id="IPR023214">
    <property type="entry name" value="HAD_sf"/>
</dbReference>
<gene>
    <name evidence="1" type="ORF">WMO26_11315</name>
</gene>
<evidence type="ECO:0000313" key="2">
    <source>
        <dbReference type="Proteomes" id="UP001489509"/>
    </source>
</evidence>
<dbReference type="Proteomes" id="UP001489509">
    <property type="component" value="Unassembled WGS sequence"/>
</dbReference>
<dbReference type="PANTHER" id="PTHR18901:SF38">
    <property type="entry name" value="PSEUDOURIDINE-5'-PHOSPHATASE"/>
    <property type="match status" value="1"/>
</dbReference>
<reference evidence="1 2" key="1">
    <citation type="submission" date="2024-03" db="EMBL/GenBank/DDBJ databases">
        <title>Human intestinal bacterial collection.</title>
        <authorList>
            <person name="Pauvert C."/>
            <person name="Hitch T.C.A."/>
            <person name="Clavel T."/>
        </authorList>
    </citation>
    <scope>NUCLEOTIDE SEQUENCE [LARGE SCALE GENOMIC DNA]</scope>
    <source>
        <strain evidence="1 2">CLA-JM-H44</strain>
    </source>
</reference>
<dbReference type="RefSeq" id="WP_349220494.1">
    <property type="nucleotide sequence ID" value="NZ_JBBMFD010000024.1"/>
</dbReference>
<dbReference type="SFLD" id="SFLDS00003">
    <property type="entry name" value="Haloacid_Dehalogenase"/>
    <property type="match status" value="1"/>
</dbReference>
<name>A0ABV1E4M4_9FIRM</name>
<comment type="caution">
    <text evidence="1">The sequence shown here is derived from an EMBL/GenBank/DDBJ whole genome shotgun (WGS) entry which is preliminary data.</text>
</comment>
<proteinExistence type="predicted"/>
<dbReference type="Gene3D" id="1.10.150.240">
    <property type="entry name" value="Putative phosphatase, domain 2"/>
    <property type="match status" value="1"/>
</dbReference>
<accession>A0ABV1E4M4</accession>
<organism evidence="1 2">
    <name type="scientific">Solibaculum intestinale</name>
    <dbReference type="NCBI Taxonomy" id="3133165"/>
    <lineage>
        <taxon>Bacteria</taxon>
        <taxon>Bacillati</taxon>
        <taxon>Bacillota</taxon>
        <taxon>Clostridia</taxon>
        <taxon>Eubacteriales</taxon>
        <taxon>Oscillospiraceae</taxon>
        <taxon>Solibaculum</taxon>
    </lineage>
</organism>
<dbReference type="SFLD" id="SFLDG01129">
    <property type="entry name" value="C1.5:_HAD__Beta-PGM__Phosphata"/>
    <property type="match status" value="1"/>
</dbReference>